<dbReference type="EMBL" id="CP149782">
    <property type="protein sequence ID" value="WYF43838.1"/>
    <property type="molecule type" value="Genomic_DNA"/>
</dbReference>
<proteinExistence type="predicted"/>
<reference evidence="2" key="1">
    <citation type="submission" date="2024-03" db="EMBL/GenBank/DDBJ databases">
        <title>Deinococcus weizhi sp. nov., isolated from human skin.</title>
        <authorList>
            <person name="Wei Z."/>
            <person name="Tian F."/>
            <person name="Yang C."/>
            <person name="Xin L.T."/>
            <person name="Wen Z.J."/>
            <person name="Lan K.C."/>
            <person name="Yu L."/>
            <person name="Zhe W."/>
            <person name="Dan F.D."/>
            <person name="Jun W."/>
            <person name="Rui Z."/>
            <person name="Yong X.J."/>
            <person name="Ting Y."/>
            <person name="Wei X."/>
            <person name="Xu Z.G."/>
            <person name="Xin Z."/>
            <person name="Dong F.G."/>
            <person name="Ni X.M."/>
            <person name="Zheng M.G."/>
            <person name="Chun Y."/>
            <person name="Qian W.X."/>
        </authorList>
    </citation>
    <scope>NUCLEOTIDE SEQUENCE</scope>
    <source>
        <strain evidence="2">VB142</strain>
    </source>
</reference>
<accession>A0AAU6Q0G8</accession>
<feature type="domain" description="Roadblock/LAMTOR2" evidence="1">
    <location>
        <begin position="177"/>
        <end position="256"/>
    </location>
</feature>
<evidence type="ECO:0000259" key="1">
    <source>
        <dbReference type="SMART" id="SM00960"/>
    </source>
</evidence>
<evidence type="ECO:0000313" key="2">
    <source>
        <dbReference type="EMBL" id="WYF43838.1"/>
    </source>
</evidence>
<organism evidence="2">
    <name type="scientific">Deinococcus sp. VB142</name>
    <dbReference type="NCBI Taxonomy" id="3112952"/>
    <lineage>
        <taxon>Bacteria</taxon>
        <taxon>Thermotogati</taxon>
        <taxon>Deinococcota</taxon>
        <taxon>Deinococci</taxon>
        <taxon>Deinococcales</taxon>
        <taxon>Deinococcaceae</taxon>
        <taxon>Deinococcus</taxon>
    </lineage>
</organism>
<gene>
    <name evidence="2" type="ORF">WDJ50_10485</name>
</gene>
<dbReference type="InterPro" id="IPR004942">
    <property type="entry name" value="Roadblock/LAMTOR2_dom"/>
</dbReference>
<dbReference type="SMART" id="SM00960">
    <property type="entry name" value="Robl_LC7"/>
    <property type="match status" value="1"/>
</dbReference>
<dbReference type="RefSeq" id="WP_339094862.1">
    <property type="nucleotide sequence ID" value="NZ_CP149782.1"/>
</dbReference>
<dbReference type="AlphaFoldDB" id="A0AAU6Q0G8"/>
<sequence>MPNAVYTMTLQTLAQSVSERGAEALLTAALQERNLSPDEVSAAQMQLVLAGPLGHRLSTILTPERARMELGTLAQRLENEYPKAPTLFTDIGAFTNWDQVEPTVTDWTGTGDFSEEQAGKPEWANDPTPAVQAAPVQPRLVAAEADDFGDDDFEFDDPEYAAPLQGRQYALTRSEEQDALIRDLGRMQGVLGVVVTRANGEILKVRALRDASRLGSVIAATAMLLRQSGLKLLSADLGGQTVCMRPLGDHCVAVIAGPQVNVGRLLAELQQIGEAS</sequence>
<dbReference type="SUPFAM" id="SSF103196">
    <property type="entry name" value="Roadblock/LC7 domain"/>
    <property type="match status" value="1"/>
</dbReference>
<name>A0AAU6Q0G8_9DEIO</name>
<protein>
    <submittedName>
        <fullName evidence="2">Roadblock/LC7 domain-containing protein</fullName>
    </submittedName>
</protein>